<feature type="repeat" description="Cell wall-binding" evidence="2">
    <location>
        <begin position="858"/>
        <end position="877"/>
    </location>
</feature>
<dbReference type="Pfam" id="PF01832">
    <property type="entry name" value="Glucosaminidase"/>
    <property type="match status" value="1"/>
</dbReference>
<dbReference type="Gene3D" id="2.10.270.10">
    <property type="entry name" value="Cholin Binding"/>
    <property type="match status" value="6"/>
</dbReference>
<dbReference type="GO" id="GO:0004040">
    <property type="term" value="F:amidase activity"/>
    <property type="evidence" value="ECO:0007669"/>
    <property type="project" value="InterPro"/>
</dbReference>
<evidence type="ECO:0000256" key="2">
    <source>
        <dbReference type="PROSITE-ProRule" id="PRU00591"/>
    </source>
</evidence>
<name>E7FXE3_ERYRH</name>
<evidence type="ECO:0000256" key="1">
    <source>
        <dbReference type="ARBA" id="ARBA00022737"/>
    </source>
</evidence>
<sequence>MERKRFLALFLTLVMLVTSVTYNTLAFEEPDASLSTDVNQEVDLNHKIEFEKEEESEIIEEPTKLEPEEPVVDPEIQPEVPSKAPLNTLKAVSSLCVQEGWVQKGTAWFYCENGNPIKNWKEIGGYWYFFRPDGEMKSQAWHQSGDDWYYFSKSGSAVKNDWAQIGGVWYLFNSKSVMLKDQWTQSGGYSYYLGSNGKAAKSQWKKVGDVSYYFDSSSHLIRETSATHTYSVKKIMDDGSIATGKADFVSNNLNDAINKMNQLGSGYVVTSKAGLSHLGIVAMSSGYAHSLPSRKGEIKDLASTETLNIYSNRNLSGSALTYISSNYKMQYKGTELTDSGNPVIRVNIQGAEGYVDLNKVDLIPMHYIDKKIPVYLGGNLDDDGYRKVVAPDYYWVKNGEISLYFSQTYAQSGEQGITYAQAPSWLPESGNPYYSEDGVHFFSDKELKKPIMDGNQPGEFYAYYQWLPVRSFSNISADDLNARLRYLDKTDSIMFGNEQAFIESGHLYGMNPLLLFAQAAHESAYGTSWLAKNRFNLFGWNAVDSDPSQALTYTGVYNSINYHMSKQLSSYFDVGEWRNAGLSFGNKGSGIAVRYASDPFYGIKVAGIAYTTDRAAGFKDHNGYSLARINNQTSTPVYKGANTHSGVYYATNSGLNHQVVLDLGDSAGFMKTYLSMPVVNGSVSVKAMPVDLPANFGYIANSARVKIKSNGVKKSNAPSTRITVAESSKKYTVTQDLNMRSGWGTSNRVLATIPAKTVVQAYPTTNGWAKVVYNNQIGYVSQDYLTTETIPTAPKKGWVKDGAKWLYYENNTPVKGWREIGGSYYLFNNSTGVMYSSTWTKDVQGRWSYIGTDGKALKNEWFKSAGKWYYAGNDGKMLRSGLHLVKGSWYEFGSDADMKANKWIKNSKGKWHYLNSGGAAVKNAWVKVSGKWYYADANSEMITGWKKINGNWYVFDSSTKMLSNQWYKNASGTWSYVSDSGAALTNQWKKSGGKWYYFLSHGGTARGVHRIGGSSYAFGTDSAMHANQWVKLNQKWYYATGSGALQKGWIKLGGAWYYLNPSDCVMISDKTMTINGTRYRFDRSGRML</sequence>
<dbReference type="SMART" id="SM00047">
    <property type="entry name" value="LYZ2"/>
    <property type="match status" value="1"/>
</dbReference>
<feature type="repeat" description="Cell wall-binding" evidence="2">
    <location>
        <begin position="942"/>
        <end position="961"/>
    </location>
</feature>
<dbReference type="InterPro" id="IPR002901">
    <property type="entry name" value="MGlyc_endo_b_GlcNAc-like_dom"/>
</dbReference>
<proteinExistence type="predicted"/>
<dbReference type="Gene3D" id="2.30.30.40">
    <property type="entry name" value="SH3 Domains"/>
    <property type="match status" value="1"/>
</dbReference>
<dbReference type="OrthoDB" id="9816557at2"/>
<dbReference type="Pfam" id="PF08239">
    <property type="entry name" value="SH3_3"/>
    <property type="match status" value="1"/>
</dbReference>
<reference evidence="5" key="1">
    <citation type="submission" date="2011-01" db="EMBL/GenBank/DDBJ databases">
        <authorList>
            <person name="Muzny D."/>
            <person name="Qin X."/>
            <person name="Buhay C."/>
            <person name="Dugan-Rocha S."/>
            <person name="Ding Y."/>
            <person name="Chen G."/>
            <person name="Hawes A."/>
            <person name="Holder M."/>
            <person name="Jhangiani S."/>
            <person name="Johnson A."/>
            <person name="Khan Z."/>
            <person name="Li Z."/>
            <person name="Liu W."/>
            <person name="Liu X."/>
            <person name="Perez L."/>
            <person name="Shen H."/>
            <person name="Wang Q."/>
            <person name="Watt J."/>
            <person name="Xi L."/>
            <person name="Xin Y."/>
            <person name="Zhou J."/>
            <person name="Deng J."/>
            <person name="Jiang H."/>
            <person name="Liu Y."/>
            <person name="Qu J."/>
            <person name="Song X.-Z."/>
            <person name="Zhang L."/>
            <person name="Villasana D."/>
            <person name="Johnson A."/>
            <person name="Liu J."/>
            <person name="Liyanage D."/>
            <person name="Lorensuhewa L."/>
            <person name="Robinson T."/>
            <person name="Song A."/>
            <person name="Song B.-B."/>
            <person name="Dinh H."/>
            <person name="Thornton R."/>
            <person name="Coyle M."/>
            <person name="Francisco L."/>
            <person name="Jackson L."/>
            <person name="Javaid M."/>
            <person name="Korchina V."/>
            <person name="Kovar C."/>
            <person name="Mata R."/>
            <person name="Mathew T."/>
            <person name="Ngo R."/>
            <person name="Nguyen L."/>
            <person name="Nguyen N."/>
            <person name="Okwuonu G."/>
            <person name="Ongeri F."/>
            <person name="Pham C."/>
            <person name="Simmons D."/>
            <person name="Wilczek-Boney K."/>
            <person name="Hale W."/>
            <person name="Jakkamsetti A."/>
            <person name="Pham P."/>
            <person name="Ruth R."/>
            <person name="San Lucas F."/>
            <person name="Warren J."/>
            <person name="Zhang J."/>
            <person name="Zhao Z."/>
            <person name="Zhou C."/>
            <person name="Zhu D."/>
            <person name="Lee S."/>
            <person name="Bess C."/>
            <person name="Blankenburg K."/>
            <person name="Forbes L."/>
            <person name="Fu Q."/>
            <person name="Gubbala S."/>
            <person name="Hirani K."/>
            <person name="Jayaseelan J.C."/>
            <person name="Lara F."/>
            <person name="Munidasa M."/>
            <person name="Palculict T."/>
            <person name="Patil S."/>
            <person name="Pu L.-L."/>
            <person name="Saada N."/>
            <person name="Tang L."/>
            <person name="Weissenberger G."/>
            <person name="Zhu Y."/>
            <person name="Hemphill L."/>
            <person name="Shang Y."/>
            <person name="Youmans B."/>
            <person name="Ayvaz T."/>
            <person name="Ross M."/>
            <person name="Santibanez J."/>
            <person name="Aqrawi P."/>
            <person name="Gross S."/>
            <person name="Joshi V."/>
            <person name="Fowler G."/>
            <person name="Nazareth L."/>
            <person name="Reid J."/>
            <person name="Worley K."/>
            <person name="Petrosino J."/>
            <person name="Highlander S."/>
            <person name="Gibbs R."/>
        </authorList>
    </citation>
    <scope>NUCLEOTIDE SEQUENCE [LARGE SCALE GENOMIC DNA]</scope>
    <source>
        <strain evidence="5">ATCC 19414</strain>
    </source>
</reference>
<comment type="caution">
    <text evidence="5">The sequence shown here is derived from an EMBL/GenBank/DDBJ whole genome shotgun (WGS) entry which is preliminary data.</text>
</comment>
<dbReference type="Gene3D" id="1.10.530.10">
    <property type="match status" value="1"/>
</dbReference>
<dbReference type="SMART" id="SM00287">
    <property type="entry name" value="SH3b"/>
    <property type="match status" value="1"/>
</dbReference>
<dbReference type="InterPro" id="IPR018337">
    <property type="entry name" value="Cell_wall/Cho-bd_repeat"/>
</dbReference>
<dbReference type="PROSITE" id="PS51781">
    <property type="entry name" value="SH3B"/>
    <property type="match status" value="1"/>
</dbReference>
<keyword evidence="1" id="KW-0677">Repeat</keyword>
<evidence type="ECO:0000313" key="5">
    <source>
        <dbReference type="EMBL" id="EFY08167.1"/>
    </source>
</evidence>
<dbReference type="Pfam" id="PF19127">
    <property type="entry name" value="Choline_bind_3"/>
    <property type="match status" value="1"/>
</dbReference>
<dbReference type="SUPFAM" id="SSF69360">
    <property type="entry name" value="Cell wall binding repeat"/>
    <property type="match status" value="3"/>
</dbReference>
<feature type="repeat" description="Cell wall-binding" evidence="2">
    <location>
        <begin position="922"/>
        <end position="941"/>
    </location>
</feature>
<evidence type="ECO:0000259" key="4">
    <source>
        <dbReference type="PROSITE" id="PS51781"/>
    </source>
</evidence>
<dbReference type="EMBL" id="ACLK02000003">
    <property type="protein sequence ID" value="EFY08167.1"/>
    <property type="molecule type" value="Genomic_DNA"/>
</dbReference>
<dbReference type="PROSITE" id="PS51170">
    <property type="entry name" value="CW"/>
    <property type="match status" value="3"/>
</dbReference>
<feature type="region of interest" description="Disordered" evidence="3">
    <location>
        <begin position="53"/>
        <end position="72"/>
    </location>
</feature>
<gene>
    <name evidence="5" type="ORF">HMPREF0357_11320</name>
</gene>
<dbReference type="STRING" id="1648.A2I91_07470"/>
<feature type="domain" description="SH3b" evidence="4">
    <location>
        <begin position="726"/>
        <end position="789"/>
    </location>
</feature>
<dbReference type="Pfam" id="PF01473">
    <property type="entry name" value="Choline_bind_1"/>
    <property type="match status" value="8"/>
</dbReference>
<organism evidence="5 6">
    <name type="scientific">Erysipelothrix rhusiopathiae ATCC 19414</name>
    <dbReference type="NCBI Taxonomy" id="525280"/>
    <lineage>
        <taxon>Bacteria</taxon>
        <taxon>Bacillati</taxon>
        <taxon>Bacillota</taxon>
        <taxon>Erysipelotrichia</taxon>
        <taxon>Erysipelotrichales</taxon>
        <taxon>Erysipelotrichaceae</taxon>
        <taxon>Erysipelothrix</taxon>
    </lineage>
</organism>
<evidence type="ECO:0000313" key="6">
    <source>
        <dbReference type="Proteomes" id="UP000003028"/>
    </source>
</evidence>
<keyword evidence="6" id="KW-1185">Reference proteome</keyword>
<protein>
    <submittedName>
        <fullName evidence="5">SH3 domain protein</fullName>
    </submittedName>
</protein>
<accession>E7FXE3</accession>
<dbReference type="AlphaFoldDB" id="E7FXE3"/>
<dbReference type="RefSeq" id="WP_003775434.1">
    <property type="nucleotide sequence ID" value="NZ_ACLK02000003.1"/>
</dbReference>
<evidence type="ECO:0000256" key="3">
    <source>
        <dbReference type="SAM" id="MobiDB-lite"/>
    </source>
</evidence>
<dbReference type="Gene3D" id="2.20.120.10">
    <property type="entry name" value="Multimodular pneumococcal cell wall endolysin, domain 3"/>
    <property type="match status" value="1"/>
</dbReference>
<dbReference type="Proteomes" id="UP000003028">
    <property type="component" value="Unassembled WGS sequence"/>
</dbReference>
<dbReference type="InterPro" id="IPR003646">
    <property type="entry name" value="SH3-like_bac-type"/>
</dbReference>